<dbReference type="OrthoDB" id="4207763at2759"/>
<feature type="compositionally biased region" description="Basic and acidic residues" evidence="1">
    <location>
        <begin position="311"/>
        <end position="333"/>
    </location>
</feature>
<sequence>MPAATGVHLPRSLTWKSNPKGTEKSTSRLKTGFHSSSHSHSHTQSHAPISSPLPLDTPLPTVPASMQNRQPLSKKAHKSVKRGMISRPIELLSTTNELAYSSPDLKTMGMGMSSDAVIQSAANAAAAAAAAAAANGALPTTNFVSPMSIPPSVPSRSTSQSEGRSYISDTFSTGNGSLDSPLGSPTSMSPIAHVSRKNFSCASSTGSSSGHSNHRAGSIASNHSQHGYHHAHYHTQEFDHSELYDYYQDQTQPEQPESYGMRHSHTFHLADDNPSQSPSVRGPLPSDHSKSASQGSSKSVPTGRSHPSSNECEHERGREHEHQHQQRGYDSHHHSPSSSQNLPGSPTHDHPFYQELAQVKEVAEEFGIGFASSPVSPVHPQIAVHGPAHPPAHTPAHTVAMNPSRHHRSDDDQSDDRFLRSKGLKAFRASEYLNEIEDLHSSPYGSSGLSPYAEEDETRDWF</sequence>
<comment type="caution">
    <text evidence="2">The sequence shown here is derived from an EMBL/GenBank/DDBJ whole genome shotgun (WGS) entry which is preliminary data.</text>
</comment>
<feature type="compositionally biased region" description="Polar residues" evidence="1">
    <location>
        <begin position="300"/>
        <end position="310"/>
    </location>
</feature>
<feature type="region of interest" description="Disordered" evidence="1">
    <location>
        <begin position="1"/>
        <end position="81"/>
    </location>
</feature>
<feature type="compositionally biased region" description="Polar residues" evidence="1">
    <location>
        <begin position="158"/>
        <end position="189"/>
    </location>
</feature>
<dbReference type="Proteomes" id="UP000242877">
    <property type="component" value="Unassembled WGS sequence"/>
</dbReference>
<name>A0A168A5V5_9EURO</name>
<evidence type="ECO:0000313" key="2">
    <source>
        <dbReference type="EMBL" id="KZZ93502.1"/>
    </source>
</evidence>
<evidence type="ECO:0000256" key="1">
    <source>
        <dbReference type="SAM" id="MobiDB-lite"/>
    </source>
</evidence>
<proteinExistence type="predicted"/>
<feature type="region of interest" description="Disordered" evidence="1">
    <location>
        <begin position="266"/>
        <end position="350"/>
    </location>
</feature>
<feature type="compositionally biased region" description="Low complexity" evidence="1">
    <location>
        <begin position="200"/>
        <end position="211"/>
    </location>
</feature>
<evidence type="ECO:0000313" key="3">
    <source>
        <dbReference type="Proteomes" id="UP000242877"/>
    </source>
</evidence>
<gene>
    <name evidence="2" type="ORF">AAP_02294</name>
</gene>
<accession>A0A168A5V5</accession>
<feature type="compositionally biased region" description="Acidic residues" evidence="1">
    <location>
        <begin position="453"/>
        <end position="462"/>
    </location>
</feature>
<dbReference type="AlphaFoldDB" id="A0A168A5V5"/>
<feature type="region of interest" description="Disordered" evidence="1">
    <location>
        <begin position="437"/>
        <end position="462"/>
    </location>
</feature>
<reference evidence="2 3" key="1">
    <citation type="journal article" date="2016" name="Genome Biol. Evol.">
        <title>Divergent and convergent evolution of fungal pathogenicity.</title>
        <authorList>
            <person name="Shang Y."/>
            <person name="Xiao G."/>
            <person name="Zheng P."/>
            <person name="Cen K."/>
            <person name="Zhan S."/>
            <person name="Wang C."/>
        </authorList>
    </citation>
    <scope>NUCLEOTIDE SEQUENCE [LARGE SCALE GENOMIC DNA]</scope>
    <source>
        <strain evidence="2 3">ARSEF 7405</strain>
    </source>
</reference>
<organism evidence="2 3">
    <name type="scientific">Ascosphaera apis ARSEF 7405</name>
    <dbReference type="NCBI Taxonomy" id="392613"/>
    <lineage>
        <taxon>Eukaryota</taxon>
        <taxon>Fungi</taxon>
        <taxon>Dikarya</taxon>
        <taxon>Ascomycota</taxon>
        <taxon>Pezizomycotina</taxon>
        <taxon>Eurotiomycetes</taxon>
        <taxon>Eurotiomycetidae</taxon>
        <taxon>Onygenales</taxon>
        <taxon>Ascosphaeraceae</taxon>
        <taxon>Ascosphaera</taxon>
    </lineage>
</organism>
<feature type="region of interest" description="Disordered" evidence="1">
    <location>
        <begin position="147"/>
        <end position="230"/>
    </location>
</feature>
<dbReference type="VEuPathDB" id="FungiDB:AAP_02294"/>
<feature type="compositionally biased region" description="Low complexity" evidence="1">
    <location>
        <begin position="44"/>
        <end position="54"/>
    </location>
</feature>
<keyword evidence="3" id="KW-1185">Reference proteome</keyword>
<feature type="compositionally biased region" description="Basic residues" evidence="1">
    <location>
        <begin position="72"/>
        <end position="81"/>
    </location>
</feature>
<feature type="compositionally biased region" description="Low complexity" evidence="1">
    <location>
        <begin position="441"/>
        <end position="452"/>
    </location>
</feature>
<dbReference type="EMBL" id="AZGZ01000008">
    <property type="protein sequence ID" value="KZZ93502.1"/>
    <property type="molecule type" value="Genomic_DNA"/>
</dbReference>
<protein>
    <submittedName>
        <fullName evidence="2">Uncharacterized protein</fullName>
    </submittedName>
</protein>